<dbReference type="Proteomes" id="UP000001056">
    <property type="component" value="Unassembled WGS sequence"/>
</dbReference>
<evidence type="ECO:0000313" key="2">
    <source>
        <dbReference type="EMBL" id="EAQ89043.1"/>
    </source>
</evidence>
<dbReference type="EMBL" id="CH408031">
    <property type="protein sequence ID" value="EAQ89043.1"/>
    <property type="molecule type" value="Genomic_DNA"/>
</dbReference>
<organism evidence="2 3">
    <name type="scientific">Chaetomium globosum (strain ATCC 6205 / CBS 148.51 / DSM 1962 / NBRC 6347 / NRRL 1970)</name>
    <name type="common">Soil fungus</name>
    <dbReference type="NCBI Taxonomy" id="306901"/>
    <lineage>
        <taxon>Eukaryota</taxon>
        <taxon>Fungi</taxon>
        <taxon>Dikarya</taxon>
        <taxon>Ascomycota</taxon>
        <taxon>Pezizomycotina</taxon>
        <taxon>Sordariomycetes</taxon>
        <taxon>Sordariomycetidae</taxon>
        <taxon>Sordariales</taxon>
        <taxon>Chaetomiaceae</taxon>
        <taxon>Chaetomium</taxon>
    </lineage>
</organism>
<dbReference type="VEuPathDB" id="FungiDB:CHGG_05662"/>
<name>Q2H6Q3_CHAGB</name>
<dbReference type="GeneID" id="4390783"/>
<keyword evidence="3" id="KW-1185">Reference proteome</keyword>
<sequence length="175" mass="18787">MPMVFSASVIQHAGKEEPGPWADPTPTTPPLAQTCRGRCFCRAGGGRVVDQGGVARPRRRRRRTARRRGRRPLGMLSSFLRKSLLVSFQMARSSPWRKSGCWESQSRGVAARLGGEVDLEARGGEDAEGVQALTDEEAGGFGALEDLGLGRGDADESAASGRHGFGFGWSLMEEG</sequence>
<dbReference type="AlphaFoldDB" id="Q2H6Q3"/>
<feature type="compositionally biased region" description="Basic residues" evidence="1">
    <location>
        <begin position="56"/>
        <end position="71"/>
    </location>
</feature>
<proteinExistence type="predicted"/>
<protein>
    <submittedName>
        <fullName evidence="2">Uncharacterized protein</fullName>
    </submittedName>
</protein>
<feature type="region of interest" description="Disordered" evidence="1">
    <location>
        <begin position="51"/>
        <end position="72"/>
    </location>
</feature>
<evidence type="ECO:0000313" key="3">
    <source>
        <dbReference type="Proteomes" id="UP000001056"/>
    </source>
</evidence>
<dbReference type="HOGENOM" id="CLU_1532361_0_0_1"/>
<dbReference type="InParanoid" id="Q2H6Q3"/>
<reference evidence="3" key="1">
    <citation type="journal article" date="2015" name="Genome Announc.">
        <title>Draft genome sequence of the cellulolytic fungus Chaetomium globosum.</title>
        <authorList>
            <person name="Cuomo C.A."/>
            <person name="Untereiner W.A."/>
            <person name="Ma L.-J."/>
            <person name="Grabherr M."/>
            <person name="Birren B.W."/>
        </authorList>
    </citation>
    <scope>NUCLEOTIDE SEQUENCE [LARGE SCALE GENOMIC DNA]</scope>
    <source>
        <strain evidence="3">ATCC 6205 / CBS 148.51 / DSM 1962 / NBRC 6347 / NRRL 1970</strain>
    </source>
</reference>
<dbReference type="RefSeq" id="XP_001221757.1">
    <property type="nucleotide sequence ID" value="XM_001221756.1"/>
</dbReference>
<accession>Q2H6Q3</accession>
<evidence type="ECO:0000256" key="1">
    <source>
        <dbReference type="SAM" id="MobiDB-lite"/>
    </source>
</evidence>
<gene>
    <name evidence="2" type="ORF">CHGG_05662</name>
</gene>